<dbReference type="Pfam" id="PF00149">
    <property type="entry name" value="Metallophos"/>
    <property type="match status" value="1"/>
</dbReference>
<evidence type="ECO:0000313" key="2">
    <source>
        <dbReference type="EMBL" id="KKL25839.1"/>
    </source>
</evidence>
<evidence type="ECO:0000259" key="1">
    <source>
        <dbReference type="Pfam" id="PF00149"/>
    </source>
</evidence>
<comment type="caution">
    <text evidence="2">The sequence shown here is derived from an EMBL/GenBank/DDBJ whole genome shotgun (WGS) entry which is preliminary data.</text>
</comment>
<sequence length="71" mass="7707">MRIAYISDVHANLEALEAVFADIEKQSVHNIYFMGDVVGYGANPNECAEMIKNNCDLSIAGNHDHAALGIT</sequence>
<dbReference type="PANTHER" id="PTHR42850:SF2">
    <property type="entry name" value="BLL5683 PROTEIN"/>
    <property type="match status" value="1"/>
</dbReference>
<dbReference type="Gene3D" id="3.60.21.10">
    <property type="match status" value="1"/>
</dbReference>
<dbReference type="AlphaFoldDB" id="A0A0F9BVD3"/>
<dbReference type="GO" id="GO:0005737">
    <property type="term" value="C:cytoplasm"/>
    <property type="evidence" value="ECO:0007669"/>
    <property type="project" value="TreeGrafter"/>
</dbReference>
<dbReference type="EMBL" id="LAZR01036064">
    <property type="protein sequence ID" value="KKL25839.1"/>
    <property type="molecule type" value="Genomic_DNA"/>
</dbReference>
<dbReference type="PANTHER" id="PTHR42850">
    <property type="entry name" value="METALLOPHOSPHOESTERASE"/>
    <property type="match status" value="1"/>
</dbReference>
<protein>
    <recommendedName>
        <fullName evidence="1">Calcineurin-like phosphoesterase domain-containing protein</fullName>
    </recommendedName>
</protein>
<dbReference type="InterPro" id="IPR050126">
    <property type="entry name" value="Ap4A_hydrolase"/>
</dbReference>
<name>A0A0F9BVD3_9ZZZZ</name>
<dbReference type="GO" id="GO:0016791">
    <property type="term" value="F:phosphatase activity"/>
    <property type="evidence" value="ECO:0007669"/>
    <property type="project" value="TreeGrafter"/>
</dbReference>
<reference evidence="2" key="1">
    <citation type="journal article" date="2015" name="Nature">
        <title>Complex archaea that bridge the gap between prokaryotes and eukaryotes.</title>
        <authorList>
            <person name="Spang A."/>
            <person name="Saw J.H."/>
            <person name="Jorgensen S.L."/>
            <person name="Zaremba-Niedzwiedzka K."/>
            <person name="Martijn J."/>
            <person name="Lind A.E."/>
            <person name="van Eijk R."/>
            <person name="Schleper C."/>
            <person name="Guy L."/>
            <person name="Ettema T.J."/>
        </authorList>
    </citation>
    <scope>NUCLEOTIDE SEQUENCE</scope>
</reference>
<dbReference type="InterPro" id="IPR029052">
    <property type="entry name" value="Metallo-depent_PP-like"/>
</dbReference>
<dbReference type="CDD" id="cd00838">
    <property type="entry name" value="MPP_superfamily"/>
    <property type="match status" value="1"/>
</dbReference>
<dbReference type="SUPFAM" id="SSF56300">
    <property type="entry name" value="Metallo-dependent phosphatases"/>
    <property type="match status" value="1"/>
</dbReference>
<gene>
    <name evidence="2" type="ORF">LCGC14_2401310</name>
</gene>
<organism evidence="2">
    <name type="scientific">marine sediment metagenome</name>
    <dbReference type="NCBI Taxonomy" id="412755"/>
    <lineage>
        <taxon>unclassified sequences</taxon>
        <taxon>metagenomes</taxon>
        <taxon>ecological metagenomes</taxon>
    </lineage>
</organism>
<feature type="domain" description="Calcineurin-like phosphoesterase" evidence="1">
    <location>
        <begin position="1"/>
        <end position="64"/>
    </location>
</feature>
<proteinExistence type="predicted"/>
<feature type="non-terminal residue" evidence="2">
    <location>
        <position position="71"/>
    </location>
</feature>
<accession>A0A0F9BVD3</accession>
<dbReference type="InterPro" id="IPR004843">
    <property type="entry name" value="Calcineurin-like_PHP"/>
</dbReference>